<evidence type="ECO:0000313" key="2">
    <source>
        <dbReference type="EMBL" id="KAG9259176.1"/>
    </source>
</evidence>
<dbReference type="AlphaFoldDB" id="A0A9P7ZX57"/>
<sequence>MIILTKLESMVLSRQSCALSAVPCHFSAEIWVSSSVSRHREALVETSLGASRIQDADLKLAPGRGPRGEARQVISMSRSVDHQGSMYGYVQTLCLYLYVLYMQTFLSLTALLGVDRTRARSGVSPKRGKPCTGPAVEQIHDVSWKYHRMS</sequence>
<keyword evidence="1" id="KW-1133">Transmembrane helix</keyword>
<dbReference type="EMBL" id="MU251242">
    <property type="protein sequence ID" value="KAG9259176.1"/>
    <property type="molecule type" value="Genomic_DNA"/>
</dbReference>
<feature type="transmembrane region" description="Helical" evidence="1">
    <location>
        <begin position="95"/>
        <end position="114"/>
    </location>
</feature>
<organism evidence="2 3">
    <name type="scientific">Emericellopsis atlantica</name>
    <dbReference type="NCBI Taxonomy" id="2614577"/>
    <lineage>
        <taxon>Eukaryota</taxon>
        <taxon>Fungi</taxon>
        <taxon>Dikarya</taxon>
        <taxon>Ascomycota</taxon>
        <taxon>Pezizomycotina</taxon>
        <taxon>Sordariomycetes</taxon>
        <taxon>Hypocreomycetidae</taxon>
        <taxon>Hypocreales</taxon>
        <taxon>Bionectriaceae</taxon>
        <taxon>Emericellopsis</taxon>
    </lineage>
</organism>
<dbReference type="RefSeq" id="XP_046123100.1">
    <property type="nucleotide sequence ID" value="XM_046258784.1"/>
</dbReference>
<dbReference type="GeneID" id="70289687"/>
<dbReference type="Proteomes" id="UP000887229">
    <property type="component" value="Unassembled WGS sequence"/>
</dbReference>
<proteinExistence type="predicted"/>
<keyword evidence="3" id="KW-1185">Reference proteome</keyword>
<keyword evidence="1" id="KW-0472">Membrane</keyword>
<name>A0A9P7ZX57_9HYPO</name>
<accession>A0A9P7ZX57</accession>
<reference evidence="2" key="1">
    <citation type="journal article" date="2021" name="IMA Fungus">
        <title>Genomic characterization of three marine fungi, including Emericellopsis atlantica sp. nov. with signatures of a generalist lifestyle and marine biomass degradation.</title>
        <authorList>
            <person name="Hagestad O.C."/>
            <person name="Hou L."/>
            <person name="Andersen J.H."/>
            <person name="Hansen E.H."/>
            <person name="Altermark B."/>
            <person name="Li C."/>
            <person name="Kuhnert E."/>
            <person name="Cox R.J."/>
            <person name="Crous P.W."/>
            <person name="Spatafora J.W."/>
            <person name="Lail K."/>
            <person name="Amirebrahimi M."/>
            <person name="Lipzen A."/>
            <person name="Pangilinan J."/>
            <person name="Andreopoulos W."/>
            <person name="Hayes R.D."/>
            <person name="Ng V."/>
            <person name="Grigoriev I.V."/>
            <person name="Jackson S.A."/>
            <person name="Sutton T.D.S."/>
            <person name="Dobson A.D.W."/>
            <person name="Rama T."/>
        </authorList>
    </citation>
    <scope>NUCLEOTIDE SEQUENCE</scope>
    <source>
        <strain evidence="2">TS7</strain>
    </source>
</reference>
<evidence type="ECO:0000256" key="1">
    <source>
        <dbReference type="SAM" id="Phobius"/>
    </source>
</evidence>
<gene>
    <name evidence="2" type="ORF">F5Z01DRAFT_28738</name>
</gene>
<keyword evidence="1" id="KW-0812">Transmembrane</keyword>
<protein>
    <submittedName>
        <fullName evidence="2">Uncharacterized protein</fullName>
    </submittedName>
</protein>
<comment type="caution">
    <text evidence="2">The sequence shown here is derived from an EMBL/GenBank/DDBJ whole genome shotgun (WGS) entry which is preliminary data.</text>
</comment>
<evidence type="ECO:0000313" key="3">
    <source>
        <dbReference type="Proteomes" id="UP000887229"/>
    </source>
</evidence>